<dbReference type="GO" id="GO:0015948">
    <property type="term" value="P:methanogenesis"/>
    <property type="evidence" value="ECO:0007669"/>
    <property type="project" value="UniProtKB-KW"/>
</dbReference>
<keyword evidence="3" id="KW-0677">Repeat</keyword>
<gene>
    <name evidence="8" type="ORF">BTN85_0897</name>
</gene>
<dbReference type="InterPro" id="IPR050554">
    <property type="entry name" value="Met_Synthase/Corrinoid"/>
</dbReference>
<dbReference type="FunFam" id="1.10.1240.10:FF:000004">
    <property type="entry name" value="Monomethylamine methyltransferase corrinoid protein"/>
    <property type="match status" value="1"/>
</dbReference>
<dbReference type="InterPro" id="IPR036724">
    <property type="entry name" value="Cobalamin-bd_sf"/>
</dbReference>
<feature type="domain" description="B12-binding" evidence="6">
    <location>
        <begin position="93"/>
        <end position="211"/>
    </location>
</feature>
<feature type="domain" description="B12-binding N-terminal" evidence="7">
    <location>
        <begin position="1"/>
        <end position="93"/>
    </location>
</feature>
<evidence type="ECO:0000313" key="8">
    <source>
        <dbReference type="EMBL" id="OKY78406.1"/>
    </source>
</evidence>
<dbReference type="CDD" id="cd02070">
    <property type="entry name" value="corrinoid_protein_B12-BD"/>
    <property type="match status" value="1"/>
</dbReference>
<dbReference type="FunFam" id="3.40.50.280:FF:000003">
    <property type="entry name" value="Dimethylamine methyltransferase corrinoid protein"/>
    <property type="match status" value="1"/>
</dbReference>
<dbReference type="GO" id="GO:0008705">
    <property type="term" value="F:methionine synthase activity"/>
    <property type="evidence" value="ECO:0007669"/>
    <property type="project" value="TreeGrafter"/>
</dbReference>
<keyword evidence="4" id="KW-0484">Methanogenesis</keyword>
<dbReference type="Gene3D" id="1.10.1240.10">
    <property type="entry name" value="Methionine synthase domain"/>
    <property type="match status" value="1"/>
</dbReference>
<dbReference type="SMART" id="SM01018">
    <property type="entry name" value="B12-binding_2"/>
    <property type="match status" value="1"/>
</dbReference>
<dbReference type="SUPFAM" id="SSF52242">
    <property type="entry name" value="Cobalamin (vitamin B12)-binding domain"/>
    <property type="match status" value="1"/>
</dbReference>
<dbReference type="GO" id="GO:0046872">
    <property type="term" value="F:metal ion binding"/>
    <property type="evidence" value="ECO:0007669"/>
    <property type="project" value="UniProtKB-KW"/>
</dbReference>
<evidence type="ECO:0000259" key="6">
    <source>
        <dbReference type="PROSITE" id="PS51332"/>
    </source>
</evidence>
<keyword evidence="9" id="KW-1185">Reference proteome</keyword>
<dbReference type="InterPro" id="IPR036594">
    <property type="entry name" value="Meth_synthase_dom"/>
</dbReference>
<proteinExistence type="inferred from homology"/>
<dbReference type="InterPro" id="IPR003759">
    <property type="entry name" value="Cbl-bd_cap"/>
</dbReference>
<reference evidence="8" key="1">
    <citation type="submission" date="2016-12" db="EMBL/GenBank/DDBJ databases">
        <title>Discovery of methanogenic haloarchaea.</title>
        <authorList>
            <person name="Sorokin D.Y."/>
            <person name="Makarova K.S."/>
            <person name="Abbas B."/>
            <person name="Ferrer M."/>
            <person name="Golyshin P.N."/>
        </authorList>
    </citation>
    <scope>NUCLEOTIDE SEQUENCE [LARGE SCALE GENOMIC DNA]</scope>
    <source>
        <strain evidence="8">HMET1</strain>
    </source>
</reference>
<dbReference type="STRING" id="1903181.BTN85_0897"/>
<comment type="similarity">
    <text evidence="1">Belongs to the methylamine corrinoid protein family.</text>
</comment>
<sequence>MMTEKEEILEGLKDSVIEQDEDKARELAEKALDEDIAPFSAISDGLAKGMEVIGDKFDADELYLPQVMMSADAMEAAMEVLRPALQEGDGETKGTVVLGTVEGDIHSIGKDVVSSMIEGAGFRVIDIGKDKPPEEFVEKAKEEAADVIGASALMSTTRPEQENIIDELGDRDIKTIFGGAPVTEEFVNEIGGDAYAVDGSEARKEVEKLME</sequence>
<accession>A0A1Q6DVN2</accession>
<evidence type="ECO:0000256" key="4">
    <source>
        <dbReference type="ARBA" id="ARBA00022994"/>
    </source>
</evidence>
<dbReference type="PROSITE" id="PS51337">
    <property type="entry name" value="B12_BINDING_NTER"/>
    <property type="match status" value="1"/>
</dbReference>
<evidence type="ECO:0000256" key="2">
    <source>
        <dbReference type="ARBA" id="ARBA00022723"/>
    </source>
</evidence>
<organism evidence="8 9">
    <name type="scientific">Methanohalarchaeum thermophilum</name>
    <dbReference type="NCBI Taxonomy" id="1903181"/>
    <lineage>
        <taxon>Archaea</taxon>
        <taxon>Methanobacteriati</taxon>
        <taxon>Methanobacteriota</taxon>
        <taxon>Methanonatronarchaeia</taxon>
        <taxon>Methanonatronarchaeales</taxon>
        <taxon>Methanonatronarchaeaceae</taxon>
        <taxon>Candidatus Methanohalarchaeum</taxon>
    </lineage>
</organism>
<comment type="caution">
    <text evidence="8">The sequence shown here is derived from an EMBL/GenBank/DDBJ whole genome shotgun (WGS) entry which is preliminary data.</text>
</comment>
<dbReference type="GO" id="GO:0031419">
    <property type="term" value="F:cobalamin binding"/>
    <property type="evidence" value="ECO:0007669"/>
    <property type="project" value="InterPro"/>
</dbReference>
<dbReference type="Proteomes" id="UP000185744">
    <property type="component" value="Unassembled WGS sequence"/>
</dbReference>
<dbReference type="Pfam" id="PF02607">
    <property type="entry name" value="B12-binding_2"/>
    <property type="match status" value="1"/>
</dbReference>
<dbReference type="AlphaFoldDB" id="A0A1Q6DVN2"/>
<dbReference type="GO" id="GO:0005829">
    <property type="term" value="C:cytosol"/>
    <property type="evidence" value="ECO:0007669"/>
    <property type="project" value="TreeGrafter"/>
</dbReference>
<dbReference type="PANTHER" id="PTHR45833:SF1">
    <property type="entry name" value="METHIONINE SYNTHASE"/>
    <property type="match status" value="1"/>
</dbReference>
<evidence type="ECO:0000256" key="5">
    <source>
        <dbReference type="ARBA" id="ARBA00023285"/>
    </source>
</evidence>
<dbReference type="Pfam" id="PF02310">
    <property type="entry name" value="B12-binding"/>
    <property type="match status" value="1"/>
</dbReference>
<dbReference type="PANTHER" id="PTHR45833">
    <property type="entry name" value="METHIONINE SYNTHASE"/>
    <property type="match status" value="1"/>
</dbReference>
<dbReference type="Gene3D" id="3.40.50.280">
    <property type="entry name" value="Cobalamin-binding domain"/>
    <property type="match status" value="1"/>
</dbReference>
<dbReference type="GO" id="GO:0050667">
    <property type="term" value="P:homocysteine metabolic process"/>
    <property type="evidence" value="ECO:0007669"/>
    <property type="project" value="TreeGrafter"/>
</dbReference>
<dbReference type="InParanoid" id="A0A1Q6DVN2"/>
<keyword evidence="5" id="KW-0170">Cobalt</keyword>
<evidence type="ECO:0000256" key="1">
    <source>
        <dbReference type="ARBA" id="ARBA00010854"/>
    </source>
</evidence>
<evidence type="ECO:0000256" key="3">
    <source>
        <dbReference type="ARBA" id="ARBA00022737"/>
    </source>
</evidence>
<keyword evidence="2" id="KW-0479">Metal-binding</keyword>
<dbReference type="GO" id="GO:0046653">
    <property type="term" value="P:tetrahydrofolate metabolic process"/>
    <property type="evidence" value="ECO:0007669"/>
    <property type="project" value="TreeGrafter"/>
</dbReference>
<dbReference type="PROSITE" id="PS51332">
    <property type="entry name" value="B12_BINDING"/>
    <property type="match status" value="1"/>
</dbReference>
<evidence type="ECO:0000259" key="7">
    <source>
        <dbReference type="PROSITE" id="PS51337"/>
    </source>
</evidence>
<protein>
    <submittedName>
        <fullName evidence="8">Trimethylamine corrinoid protein MtbC1</fullName>
    </submittedName>
</protein>
<dbReference type="EMBL" id="MSDW01000001">
    <property type="protein sequence ID" value="OKY78406.1"/>
    <property type="molecule type" value="Genomic_DNA"/>
</dbReference>
<dbReference type="InterPro" id="IPR006158">
    <property type="entry name" value="Cobalamin-bd"/>
</dbReference>
<evidence type="ECO:0000313" key="9">
    <source>
        <dbReference type="Proteomes" id="UP000185744"/>
    </source>
</evidence>
<dbReference type="SUPFAM" id="SSF47644">
    <property type="entry name" value="Methionine synthase domain"/>
    <property type="match status" value="1"/>
</dbReference>
<name>A0A1Q6DVN2_METT1</name>